<feature type="region of interest" description="Disordered" evidence="6">
    <location>
        <begin position="1"/>
        <end position="70"/>
    </location>
</feature>
<proteinExistence type="inferred from homology"/>
<dbReference type="GO" id="GO:0031573">
    <property type="term" value="P:mitotic intra-S DNA damage checkpoint signaling"/>
    <property type="evidence" value="ECO:0007669"/>
    <property type="project" value="TreeGrafter"/>
</dbReference>
<keyword evidence="4" id="KW-0539">Nucleus</keyword>
<feature type="compositionally biased region" description="Low complexity" evidence="6">
    <location>
        <begin position="15"/>
        <end position="26"/>
    </location>
</feature>
<keyword evidence="2" id="KW-1017">Isopeptide bond</keyword>
<evidence type="ECO:0000313" key="7">
    <source>
        <dbReference type="EMBL" id="SSX20800.1"/>
    </source>
</evidence>
<evidence type="ECO:0000256" key="3">
    <source>
        <dbReference type="ARBA" id="ARBA00022843"/>
    </source>
</evidence>
<dbReference type="InterPro" id="IPR029448">
    <property type="entry name" value="FANCD2"/>
</dbReference>
<reference evidence="7" key="1">
    <citation type="submission" date="2018-07" db="EMBL/GenBank/DDBJ databases">
        <authorList>
            <person name="Quirk P.G."/>
            <person name="Krulwich T.A."/>
        </authorList>
    </citation>
    <scope>NUCLEOTIDE SEQUENCE</scope>
</reference>
<dbReference type="GO" id="GO:1990918">
    <property type="term" value="P:double-strand break repair involved in meiotic recombination"/>
    <property type="evidence" value="ECO:0007669"/>
    <property type="project" value="TreeGrafter"/>
</dbReference>
<feature type="compositionally biased region" description="Acidic residues" evidence="6">
    <location>
        <begin position="1475"/>
        <end position="1504"/>
    </location>
</feature>
<feature type="compositionally biased region" description="Polar residues" evidence="6">
    <location>
        <begin position="56"/>
        <end position="65"/>
    </location>
</feature>
<name>A0A336LSA1_CULSO</name>
<dbReference type="Pfam" id="PF14631">
    <property type="entry name" value="FancD2"/>
    <property type="match status" value="1"/>
</dbReference>
<evidence type="ECO:0000256" key="1">
    <source>
        <dbReference type="ARBA" id="ARBA00004123"/>
    </source>
</evidence>
<dbReference type="GO" id="GO:0007129">
    <property type="term" value="P:homologous chromosome pairing at meiosis"/>
    <property type="evidence" value="ECO:0007669"/>
    <property type="project" value="TreeGrafter"/>
</dbReference>
<dbReference type="GO" id="GO:0005634">
    <property type="term" value="C:nucleus"/>
    <property type="evidence" value="ECO:0007669"/>
    <property type="project" value="UniProtKB-SubCell"/>
</dbReference>
<dbReference type="EMBL" id="UFQT01000141">
    <property type="protein sequence ID" value="SSX20800.1"/>
    <property type="molecule type" value="Genomic_DNA"/>
</dbReference>
<dbReference type="GO" id="GO:0070182">
    <property type="term" value="F:DNA polymerase binding"/>
    <property type="evidence" value="ECO:0007669"/>
    <property type="project" value="TreeGrafter"/>
</dbReference>
<dbReference type="GO" id="GO:0036297">
    <property type="term" value="P:interstrand cross-link repair"/>
    <property type="evidence" value="ECO:0007669"/>
    <property type="project" value="TreeGrafter"/>
</dbReference>
<evidence type="ECO:0000256" key="2">
    <source>
        <dbReference type="ARBA" id="ARBA00022499"/>
    </source>
</evidence>
<feature type="region of interest" description="Disordered" evidence="6">
    <location>
        <begin position="1474"/>
        <end position="1533"/>
    </location>
</feature>
<accession>A0A336LSA1</accession>
<organism evidence="7">
    <name type="scientific">Culicoides sonorensis</name>
    <name type="common">Biting midge</name>
    <dbReference type="NCBI Taxonomy" id="179676"/>
    <lineage>
        <taxon>Eukaryota</taxon>
        <taxon>Metazoa</taxon>
        <taxon>Ecdysozoa</taxon>
        <taxon>Arthropoda</taxon>
        <taxon>Hexapoda</taxon>
        <taxon>Insecta</taxon>
        <taxon>Pterygota</taxon>
        <taxon>Neoptera</taxon>
        <taxon>Endopterygota</taxon>
        <taxon>Diptera</taxon>
        <taxon>Nematocera</taxon>
        <taxon>Chironomoidea</taxon>
        <taxon>Ceratopogonidae</taxon>
        <taxon>Ceratopogoninae</taxon>
        <taxon>Culicoides</taxon>
        <taxon>Monoculicoides</taxon>
    </lineage>
</organism>
<evidence type="ECO:0000256" key="4">
    <source>
        <dbReference type="ARBA" id="ARBA00023242"/>
    </source>
</evidence>
<feature type="compositionally biased region" description="Basic residues" evidence="6">
    <location>
        <begin position="941"/>
        <end position="951"/>
    </location>
</feature>
<comment type="subcellular location">
    <subcellularLocation>
        <location evidence="1">Nucleus</location>
    </subcellularLocation>
</comment>
<evidence type="ECO:0000256" key="5">
    <source>
        <dbReference type="ARBA" id="ARBA00093456"/>
    </source>
</evidence>
<keyword evidence="3" id="KW-0832">Ubl conjugation</keyword>
<feature type="region of interest" description="Disordered" evidence="6">
    <location>
        <begin position="917"/>
        <end position="959"/>
    </location>
</feature>
<sequence length="1533" mass="176879">MFKAKKTRPILSQKTQSQSTQSSNTENESENLPLGQKIVSQNQEKQDDEDVFIPPSQETNLSVRSQRSDRRRFLSQRSHIRYTNSLSQISQRNNVKLPKSYFEEVLLKTGVKIEDDYYVLNSDVYRFQNVFDHALRTSDNYPENLKVLASDIKTLINKSEADWLKLMTSIYFSFLKEADESTQEHAEHEHEIHESIDYSMLRILLMNSSIQLDMYKIVFEELRKRCKAETDAELQEFALVVRQMLFVNFRNHEDYIFKEYFEILQACNTKTRDFFIGAIDDLIDDDKQTAAVEKILTLITDMNELFTVKNLETFGRLVLDSSMLNKLRTKIIQYIKNGAPKQHLCNLLRFMLRYNEDEIPMFYEVINDIRNCIIWNMDDIEVRNQIYDLIQRFLVCSEVMRKSWLKAIDYVTNPRDHKIIDPIACFIIGMQEHRYNMIESVFKRRVKEKLFTTELIQQMGRQVPDLLTEYVQVMTDVFDACFRERDPYSAFFGAIGFRVLFKIKDGDRRYPLHTLISMACTRPSDVPFLADNDIRTNALELLLEIKRKLKSESDGGFSQIEKILDRSSTLSIDQYRIVIKILCSLAYDGQGNDKIKSDLEIMAPKNFTNFHLRSKLQGIVIVFQILNHTMWTKTPDEESFNFSNDSSSTISLSQIPIDGDLNNGKLLRNALKASQRSLDALMLYYDELGSIVSSRNKDMEYKINAKFQAWLHDQILTSVQNTFVVDEVPPADPDLSEPLDYLFNINTTTDNDSEEINTDAISIGINIAGIILKATASTLATSSIQLLCPMFNALAMMTYRRYNAQLEAINALLGCALLLPRSFTDEDKLVETYANVALDMYFHVANWFRCVISAFASQRDRSMRKKVLKRINQLIEIEASVKYLLQKCDANYDPPQTTYQIREDFKFIKPIGVAKRARKNGSESDSDENPDENDDEQPGPSKKKRKSKKKSKDPELPENVITQFDEESMNLNLNATVGNLPVQTQFNINTQGTQSAEVVKHKAKYWFNYGLKEKYRQLDMDLMLLLEDDLEIVYPVPDQDMGKCLHLQELKFILADLVSKTESIAGVKKFYSEQQTQNLASATDYIHDLVLALKHIIKFKKQLSAFLQGKLTEMDTDDTVERFSDETNHAKICFGSCLHLLAALFSWPGFHIDDNHGLLRVAMNSILEPSVFDEEEPLEESEIEELAEKTLTKITNDASTVMDIRSAVHLLYLVKVLSVFADKPEAVVDLAEQLLAREWYALDGTKENTKSGNVFLTEILKCFTRDMELPKLEEVVNVFSEEMITLKTKHDWMKSYPNFNRRNCTIFYRVIASTCEKSIKRCIETIVHTKDLHDSWKTCFDVLRVLLITNEKNPILQNTVTFLRYSHSIMKVFRKSGIKVMEKMVHRNQQAVQDMLKSMQKTSRFLHSLSCDTKARSNSRVLKQLPALRETMEKLVVEIKSTLAQNHALSSFWLANLSNKNLQGEMMLSQIENTQNEDDEDGDDDDDVEDDLDSPDNSELEDDKSDDKSDEKDDDGTVSSPSVLSSRTSKVFD</sequence>
<gene>
    <name evidence="7" type="primary">CSON002518</name>
</gene>
<comment type="similarity">
    <text evidence="5">Belongs to the Fanconi anemia protein FANCD2 family.</text>
</comment>
<dbReference type="VEuPathDB" id="VectorBase:CSON002518"/>
<dbReference type="OMA" id="MCLSVET"/>
<dbReference type="GO" id="GO:0000793">
    <property type="term" value="C:condensed chromosome"/>
    <property type="evidence" value="ECO:0007669"/>
    <property type="project" value="TreeGrafter"/>
</dbReference>
<feature type="compositionally biased region" description="Low complexity" evidence="6">
    <location>
        <begin position="1518"/>
        <end position="1533"/>
    </location>
</feature>
<dbReference type="PANTHER" id="PTHR32086:SF0">
    <property type="entry name" value="FANCONI ANEMIA GROUP D2 PROTEIN"/>
    <property type="match status" value="1"/>
</dbReference>
<dbReference type="PANTHER" id="PTHR32086">
    <property type="entry name" value="FANCONI ANEMIA GROUP D2 PROTEIN"/>
    <property type="match status" value="1"/>
</dbReference>
<evidence type="ECO:0000256" key="6">
    <source>
        <dbReference type="SAM" id="MobiDB-lite"/>
    </source>
</evidence>
<feature type="compositionally biased region" description="Acidic residues" evidence="6">
    <location>
        <begin position="924"/>
        <end position="937"/>
    </location>
</feature>
<protein>
    <submittedName>
        <fullName evidence="7">CSON002518 protein</fullName>
    </submittedName>
</protein>